<keyword evidence="4 8" id="KW-0812">Transmembrane</keyword>
<comment type="subcellular location">
    <subcellularLocation>
        <location evidence="1">Cell membrane</location>
        <topology evidence="1">Multi-pass membrane protein</topology>
    </subcellularLocation>
</comment>
<evidence type="ECO:0000256" key="1">
    <source>
        <dbReference type="ARBA" id="ARBA00004651"/>
    </source>
</evidence>
<feature type="transmembrane region" description="Helical" evidence="8">
    <location>
        <begin position="356"/>
        <end position="374"/>
    </location>
</feature>
<dbReference type="PIRSF" id="PIRSF016636">
    <property type="entry name" value="AlgI_DltB"/>
    <property type="match status" value="1"/>
</dbReference>
<keyword evidence="5 8" id="KW-1133">Transmembrane helix</keyword>
<feature type="transmembrane region" description="Helical" evidence="8">
    <location>
        <begin position="158"/>
        <end position="177"/>
    </location>
</feature>
<comment type="similarity">
    <text evidence="2 7">Belongs to the membrane-bound acyltransferase family.</text>
</comment>
<dbReference type="InterPro" id="IPR004299">
    <property type="entry name" value="MBOAT_fam"/>
</dbReference>
<dbReference type="InterPro" id="IPR024194">
    <property type="entry name" value="Ac/AlaTfrase_AlgI/DltB"/>
</dbReference>
<dbReference type="InterPro" id="IPR028362">
    <property type="entry name" value="AlgI"/>
</dbReference>
<feature type="transmembrane region" description="Helical" evidence="8">
    <location>
        <begin position="395"/>
        <end position="411"/>
    </location>
</feature>
<feature type="transmembrane region" description="Helical" evidence="8">
    <location>
        <begin position="332"/>
        <end position="350"/>
    </location>
</feature>
<feature type="transmembrane region" description="Helical" evidence="8">
    <location>
        <begin position="6"/>
        <end position="22"/>
    </location>
</feature>
<dbReference type="PIRSF" id="PIRSF500217">
    <property type="entry name" value="AlgI"/>
    <property type="match status" value="1"/>
</dbReference>
<keyword evidence="3 7" id="KW-1003">Cell membrane</keyword>
<keyword evidence="7 9" id="KW-0808">Transferase</keyword>
<feature type="transmembrane region" description="Helical" evidence="8">
    <location>
        <begin position="98"/>
        <end position="118"/>
    </location>
</feature>
<organism evidence="9 10">
    <name type="scientific">Butyrivibrio fibrisolvens</name>
    <dbReference type="NCBI Taxonomy" id="831"/>
    <lineage>
        <taxon>Bacteria</taxon>
        <taxon>Bacillati</taxon>
        <taxon>Bacillota</taxon>
        <taxon>Clostridia</taxon>
        <taxon>Lachnospirales</taxon>
        <taxon>Lachnospiraceae</taxon>
        <taxon>Butyrivibrio</taxon>
    </lineage>
</organism>
<comment type="caution">
    <text evidence="9">The sequence shown here is derived from an EMBL/GenBank/DDBJ whole genome shotgun (WGS) entry which is preliminary data.</text>
</comment>
<reference evidence="9 10" key="1">
    <citation type="submission" date="2017-09" db="EMBL/GenBank/DDBJ databases">
        <title>High-quality draft genome sequence of Butyrivibrio fibrisolvens INBov1, isolated from cow rumen.</title>
        <authorList>
            <person name="Rodriguez Hernaez J."/>
            <person name="Rivarola M."/>
            <person name="Paniego N."/>
            <person name="Cravero S."/>
            <person name="Ceron Cucchi M."/>
            <person name="Martinez M.C."/>
        </authorList>
    </citation>
    <scope>NUCLEOTIDE SEQUENCE [LARGE SCALE GENOMIC DNA]</scope>
    <source>
        <strain evidence="9 10">INBov1</strain>
    </source>
</reference>
<evidence type="ECO:0000256" key="7">
    <source>
        <dbReference type="PIRNR" id="PIRNR016636"/>
    </source>
</evidence>
<evidence type="ECO:0000256" key="3">
    <source>
        <dbReference type="ARBA" id="ARBA00022475"/>
    </source>
</evidence>
<dbReference type="PANTHER" id="PTHR13285:SF18">
    <property type="entry name" value="PROTEIN-CYSTEINE N-PALMITOYLTRANSFERASE RASP"/>
    <property type="match status" value="1"/>
</dbReference>
<dbReference type="AlphaFoldDB" id="A0A317FY45"/>
<gene>
    <name evidence="9" type="ORF">CPT75_03015</name>
</gene>
<dbReference type="EMBL" id="NXNG01000001">
    <property type="protein sequence ID" value="PWT26159.1"/>
    <property type="molecule type" value="Genomic_DNA"/>
</dbReference>
<feature type="transmembrane region" description="Helical" evidence="8">
    <location>
        <begin position="125"/>
        <end position="146"/>
    </location>
</feature>
<dbReference type="GO" id="GO:0016746">
    <property type="term" value="F:acyltransferase activity"/>
    <property type="evidence" value="ECO:0007669"/>
    <property type="project" value="UniProtKB-KW"/>
</dbReference>
<evidence type="ECO:0000313" key="10">
    <source>
        <dbReference type="Proteomes" id="UP000245488"/>
    </source>
</evidence>
<sequence length="522" mass="60052">MEFYSLAFWCMIALALVLYYTVLKSRQWICLLVFSMLFYAICGLSGVPYILTTSIVTWASALGISRVINTTKVRRKASGLTKEEKKAIKNKGIIQKRIWLILDLAVVLMILICVKYLAEIQVFKVSGFLLPLGISFYTFMAISYIADIYNEKYEPEKNFFRLLLFLSFFPQVIQGPISRYDKLRPQYDTVHTFENDRFLRALWRFLFGAMKKYAIADMLSGSIAGIFDYGSEGLPGSLIVLGIIMYSAQQYADFSGGIDMALAVSEMFGIELMPNFKRPYFATSLGDFWRRWHISLGAFMRDYVFYPFALLKFMQKFGKWCSKHFGKHFGRVLPAGIANILVFLLVGVWHGTQMHYIIWGLYNGLVIALSDILAPAFDKITHKLNIESSSKGMHVFRIIRTFIIVNIGWYFDRIYDFGDCLHCFRNTVMNWSFNEFFRMFTQKVVNTVESTRYLYGGYIVALFGIVIVFVVSLLEENNIDIRTAIMRKNLAIKSVCAFVMIFLILASFMLTTGTGGFMYANF</sequence>
<evidence type="ECO:0000256" key="8">
    <source>
        <dbReference type="SAM" id="Phobius"/>
    </source>
</evidence>
<evidence type="ECO:0000256" key="4">
    <source>
        <dbReference type="ARBA" id="ARBA00022692"/>
    </source>
</evidence>
<proteinExistence type="inferred from homology"/>
<protein>
    <submittedName>
        <fullName evidence="9">Acyltransferase</fullName>
    </submittedName>
</protein>
<dbReference type="PANTHER" id="PTHR13285">
    <property type="entry name" value="ACYLTRANSFERASE"/>
    <property type="match status" value="1"/>
</dbReference>
<evidence type="ECO:0000313" key="9">
    <source>
        <dbReference type="EMBL" id="PWT26159.1"/>
    </source>
</evidence>
<evidence type="ECO:0000256" key="2">
    <source>
        <dbReference type="ARBA" id="ARBA00010323"/>
    </source>
</evidence>
<accession>A0A317FY45</accession>
<keyword evidence="7 9" id="KW-0012">Acyltransferase</keyword>
<name>A0A317FY45_BUTFI</name>
<dbReference type="Pfam" id="PF03062">
    <property type="entry name" value="MBOAT"/>
    <property type="match status" value="2"/>
</dbReference>
<evidence type="ECO:0000256" key="5">
    <source>
        <dbReference type="ARBA" id="ARBA00022989"/>
    </source>
</evidence>
<dbReference type="Proteomes" id="UP000245488">
    <property type="component" value="Chromosome"/>
</dbReference>
<dbReference type="RefSeq" id="WP_110072039.1">
    <property type="nucleotide sequence ID" value="NZ_CM009896.1"/>
</dbReference>
<dbReference type="InterPro" id="IPR051085">
    <property type="entry name" value="MB_O-acyltransferase"/>
</dbReference>
<feature type="transmembrane region" description="Helical" evidence="8">
    <location>
        <begin position="495"/>
        <end position="520"/>
    </location>
</feature>
<keyword evidence="6 7" id="KW-0472">Membrane</keyword>
<feature type="transmembrane region" description="Helical" evidence="8">
    <location>
        <begin position="453"/>
        <end position="474"/>
    </location>
</feature>
<feature type="transmembrane region" description="Helical" evidence="8">
    <location>
        <begin position="29"/>
        <end position="51"/>
    </location>
</feature>
<dbReference type="GO" id="GO:0005886">
    <property type="term" value="C:plasma membrane"/>
    <property type="evidence" value="ECO:0007669"/>
    <property type="project" value="UniProtKB-SubCell"/>
</dbReference>
<dbReference type="GO" id="GO:0042121">
    <property type="term" value="P:alginic acid biosynthetic process"/>
    <property type="evidence" value="ECO:0007669"/>
    <property type="project" value="InterPro"/>
</dbReference>
<keyword evidence="10" id="KW-1185">Reference proteome</keyword>
<evidence type="ECO:0000256" key="6">
    <source>
        <dbReference type="ARBA" id="ARBA00023136"/>
    </source>
</evidence>